<comment type="caution">
    <text evidence="4">The sequence shown here is derived from an EMBL/GenBank/DDBJ whole genome shotgun (WGS) entry which is preliminary data.</text>
</comment>
<evidence type="ECO:0000313" key="4">
    <source>
        <dbReference type="EMBL" id="MFC5885147.1"/>
    </source>
</evidence>
<protein>
    <submittedName>
        <fullName evidence="4">ATP-binding protein</fullName>
    </submittedName>
</protein>
<accession>A0ABW1EU09</accession>
<proteinExistence type="predicted"/>
<dbReference type="PANTHER" id="PTHR35526:SF3">
    <property type="entry name" value="ANTI-SIGMA-F FACTOR RSBW"/>
    <property type="match status" value="1"/>
</dbReference>
<keyword evidence="1" id="KW-0808">Transferase</keyword>
<evidence type="ECO:0000259" key="3">
    <source>
        <dbReference type="Pfam" id="PF13581"/>
    </source>
</evidence>
<dbReference type="PANTHER" id="PTHR35526">
    <property type="entry name" value="ANTI-SIGMA-F FACTOR RSBW-RELATED"/>
    <property type="match status" value="1"/>
</dbReference>
<keyword evidence="4" id="KW-0067">ATP-binding</keyword>
<name>A0ABW1EU09_9ACTN</name>
<organism evidence="4 5">
    <name type="scientific">Kitasatospora aburaviensis</name>
    <dbReference type="NCBI Taxonomy" id="67265"/>
    <lineage>
        <taxon>Bacteria</taxon>
        <taxon>Bacillati</taxon>
        <taxon>Actinomycetota</taxon>
        <taxon>Actinomycetes</taxon>
        <taxon>Kitasatosporales</taxon>
        <taxon>Streptomycetaceae</taxon>
        <taxon>Kitasatospora</taxon>
    </lineage>
</organism>
<reference evidence="5" key="1">
    <citation type="journal article" date="2019" name="Int. J. Syst. Evol. Microbiol.">
        <title>The Global Catalogue of Microorganisms (GCM) 10K type strain sequencing project: providing services to taxonomists for standard genome sequencing and annotation.</title>
        <authorList>
            <consortium name="The Broad Institute Genomics Platform"/>
            <consortium name="The Broad Institute Genome Sequencing Center for Infectious Disease"/>
            <person name="Wu L."/>
            <person name="Ma J."/>
        </authorList>
    </citation>
    <scope>NUCLEOTIDE SEQUENCE [LARGE SCALE GENOMIC DNA]</scope>
    <source>
        <strain evidence="5">CGMCC 4.1469</strain>
    </source>
</reference>
<evidence type="ECO:0000256" key="2">
    <source>
        <dbReference type="SAM" id="MobiDB-lite"/>
    </source>
</evidence>
<dbReference type="GO" id="GO:0005524">
    <property type="term" value="F:ATP binding"/>
    <property type="evidence" value="ECO:0007669"/>
    <property type="project" value="UniProtKB-KW"/>
</dbReference>
<feature type="region of interest" description="Disordered" evidence="2">
    <location>
        <begin position="1"/>
        <end position="27"/>
    </location>
</feature>
<keyword evidence="5" id="KW-1185">Reference proteome</keyword>
<dbReference type="SUPFAM" id="SSF55874">
    <property type="entry name" value="ATPase domain of HSP90 chaperone/DNA topoisomerase II/histidine kinase"/>
    <property type="match status" value="1"/>
</dbReference>
<sequence length="155" mass="16332">MTTSRATLDDDRPGTGPTLPPGGQRRRLHLAGLPKPVARARAYTVQAVADWSWPVSAAGADDIVLLVAELVANAMLHAGGPVDLVLDASQARLRIEVSDRSTALPEPRRPHRPGLPGGHGLFIVQRAATRWGALADGDGKTVWAEIDALPPHPGS</sequence>
<gene>
    <name evidence="4" type="ORF">ACFP0N_09210</name>
</gene>
<dbReference type="CDD" id="cd16936">
    <property type="entry name" value="HATPase_RsbW-like"/>
    <property type="match status" value="1"/>
</dbReference>
<dbReference type="EMBL" id="JBHSOD010000008">
    <property type="protein sequence ID" value="MFC5885147.1"/>
    <property type="molecule type" value="Genomic_DNA"/>
</dbReference>
<evidence type="ECO:0000256" key="1">
    <source>
        <dbReference type="ARBA" id="ARBA00022527"/>
    </source>
</evidence>
<evidence type="ECO:0000313" key="5">
    <source>
        <dbReference type="Proteomes" id="UP001596067"/>
    </source>
</evidence>
<keyword evidence="1" id="KW-0418">Kinase</keyword>
<keyword evidence="1" id="KW-0723">Serine/threonine-protein kinase</keyword>
<feature type="compositionally biased region" description="Low complexity" evidence="2">
    <location>
        <begin position="14"/>
        <end position="23"/>
    </location>
</feature>
<dbReference type="Proteomes" id="UP001596067">
    <property type="component" value="Unassembled WGS sequence"/>
</dbReference>
<dbReference type="InterPro" id="IPR050267">
    <property type="entry name" value="Anti-sigma-factor_SerPK"/>
</dbReference>
<dbReference type="InterPro" id="IPR003594">
    <property type="entry name" value="HATPase_dom"/>
</dbReference>
<feature type="domain" description="Histidine kinase/HSP90-like ATPase" evidence="3">
    <location>
        <begin position="36"/>
        <end position="144"/>
    </location>
</feature>
<dbReference type="Gene3D" id="3.30.565.10">
    <property type="entry name" value="Histidine kinase-like ATPase, C-terminal domain"/>
    <property type="match status" value="1"/>
</dbReference>
<dbReference type="InterPro" id="IPR036890">
    <property type="entry name" value="HATPase_C_sf"/>
</dbReference>
<keyword evidence="4" id="KW-0547">Nucleotide-binding</keyword>
<dbReference type="RefSeq" id="WP_313762087.1">
    <property type="nucleotide sequence ID" value="NZ_BAAAVH010000084.1"/>
</dbReference>
<dbReference type="Pfam" id="PF13581">
    <property type="entry name" value="HATPase_c_2"/>
    <property type="match status" value="1"/>
</dbReference>